<evidence type="ECO:0000259" key="6">
    <source>
        <dbReference type="Pfam" id="PF13720"/>
    </source>
</evidence>
<dbReference type="NCBIfam" id="TIGR01852">
    <property type="entry name" value="lipid_A_lpxA"/>
    <property type="match status" value="1"/>
</dbReference>
<dbReference type="InterPro" id="IPR010137">
    <property type="entry name" value="Lipid_A_LpxA"/>
</dbReference>
<dbReference type="Gene3D" id="2.160.10.10">
    <property type="entry name" value="Hexapeptide repeat proteins"/>
    <property type="match status" value="1"/>
</dbReference>
<evidence type="ECO:0000256" key="1">
    <source>
        <dbReference type="ARBA" id="ARBA00022516"/>
    </source>
</evidence>
<evidence type="ECO:0000256" key="2">
    <source>
        <dbReference type="ARBA" id="ARBA00022556"/>
    </source>
</evidence>
<keyword evidence="2" id="KW-0441">Lipid A biosynthesis</keyword>
<evidence type="ECO:0000313" key="7">
    <source>
        <dbReference type="EMBL" id="SUZ53406.1"/>
    </source>
</evidence>
<keyword evidence="4" id="KW-0443">Lipid metabolism</keyword>
<keyword evidence="5" id="KW-0012">Acyltransferase</keyword>
<dbReference type="InterPro" id="IPR029098">
    <property type="entry name" value="Acetyltransf_C"/>
</dbReference>
<name>A0A381NFN3_9ZZZZ</name>
<dbReference type="Pfam" id="PF00132">
    <property type="entry name" value="Hexapep"/>
    <property type="match status" value="1"/>
</dbReference>
<dbReference type="EMBL" id="UINC01000331">
    <property type="protein sequence ID" value="SUZ53406.1"/>
    <property type="molecule type" value="Genomic_DNA"/>
</dbReference>
<accession>A0A381NFN3</accession>
<dbReference type="Gene3D" id="1.20.1180.10">
    <property type="entry name" value="Udp N-acetylglucosamine O-acyltransferase, C-terminal domain"/>
    <property type="match status" value="1"/>
</dbReference>
<dbReference type="PANTHER" id="PTHR43480">
    <property type="entry name" value="ACYL-[ACYL-CARRIER-PROTEIN]--UDP-N-ACETYLGLUCOSAMINE O-ACYLTRANSFERASE"/>
    <property type="match status" value="1"/>
</dbReference>
<dbReference type="CDD" id="cd03351">
    <property type="entry name" value="LbH_UDP-GlcNAc_AT"/>
    <property type="match status" value="1"/>
</dbReference>
<reference evidence="7" key="1">
    <citation type="submission" date="2018-05" db="EMBL/GenBank/DDBJ databases">
        <authorList>
            <person name="Lanie J.A."/>
            <person name="Ng W.-L."/>
            <person name="Kazmierczak K.M."/>
            <person name="Andrzejewski T.M."/>
            <person name="Davidsen T.M."/>
            <person name="Wayne K.J."/>
            <person name="Tettelin H."/>
            <person name="Glass J.I."/>
            <person name="Rusch D."/>
            <person name="Podicherti R."/>
            <person name="Tsui H.-C.T."/>
            <person name="Winkler M.E."/>
        </authorList>
    </citation>
    <scope>NUCLEOTIDE SEQUENCE</scope>
</reference>
<proteinExistence type="predicted"/>
<dbReference type="PANTHER" id="PTHR43480:SF1">
    <property type="entry name" value="ACYL-[ACYL-CARRIER-PROTEIN]--UDP-N-ACETYLGLUCOSAMINE O-ACYLTRANSFERASE, MITOCHONDRIAL-RELATED"/>
    <property type="match status" value="1"/>
</dbReference>
<dbReference type="GO" id="GO:0016020">
    <property type="term" value="C:membrane"/>
    <property type="evidence" value="ECO:0007669"/>
    <property type="project" value="GOC"/>
</dbReference>
<evidence type="ECO:0000256" key="3">
    <source>
        <dbReference type="ARBA" id="ARBA00022679"/>
    </source>
</evidence>
<dbReference type="InterPro" id="IPR037157">
    <property type="entry name" value="Acetyltransf_C_sf"/>
</dbReference>
<sequence length="247" mass="26727">MDSSVKLGEDVKIGAYSVVEPDVTIGDGTIIGNHVTISSNTKIGSDCQIFHSASIGAVPQDLKYDDEKTLAQIGDRTIIREFVTINKGTSASGKTIVGSDCLLMACVHIAHDCIIRDHVIMSNLTTLGGHVTIDAWAILSGGVLVHQFCKIGAHSFVGAGGFISQDVPPFILAAGSPLEYSGINSVGLKRRGFSNQERQEIKNIYKIFFLSKNNRKKNLEKIKKEFSSSENTKIISDFINNSERGII</sequence>
<protein>
    <recommendedName>
        <fullName evidence="6">UDP N-acetylglucosamine O-acyltransferase C-terminal domain-containing protein</fullName>
    </recommendedName>
</protein>
<dbReference type="SUPFAM" id="SSF51161">
    <property type="entry name" value="Trimeric LpxA-like enzymes"/>
    <property type="match status" value="1"/>
</dbReference>
<dbReference type="PIRSF" id="PIRSF000456">
    <property type="entry name" value="UDP-GlcNAc_acltr"/>
    <property type="match status" value="1"/>
</dbReference>
<dbReference type="AlphaFoldDB" id="A0A381NFN3"/>
<dbReference type="GO" id="GO:0009245">
    <property type="term" value="P:lipid A biosynthetic process"/>
    <property type="evidence" value="ECO:0007669"/>
    <property type="project" value="UniProtKB-KW"/>
</dbReference>
<evidence type="ECO:0000256" key="4">
    <source>
        <dbReference type="ARBA" id="ARBA00023098"/>
    </source>
</evidence>
<dbReference type="InterPro" id="IPR011004">
    <property type="entry name" value="Trimer_LpxA-like_sf"/>
</dbReference>
<dbReference type="Pfam" id="PF13720">
    <property type="entry name" value="Acetyltransf_11"/>
    <property type="match status" value="1"/>
</dbReference>
<dbReference type="InterPro" id="IPR001451">
    <property type="entry name" value="Hexapep"/>
</dbReference>
<organism evidence="7">
    <name type="scientific">marine metagenome</name>
    <dbReference type="NCBI Taxonomy" id="408172"/>
    <lineage>
        <taxon>unclassified sequences</taxon>
        <taxon>metagenomes</taxon>
        <taxon>ecological metagenomes</taxon>
    </lineage>
</organism>
<gene>
    <name evidence="7" type="ORF">METZ01_LOCUS6260</name>
</gene>
<keyword evidence="1" id="KW-0444">Lipid biosynthesis</keyword>
<evidence type="ECO:0000256" key="5">
    <source>
        <dbReference type="ARBA" id="ARBA00023315"/>
    </source>
</evidence>
<feature type="domain" description="UDP N-acetylglucosamine O-acyltransferase C-terminal" evidence="6">
    <location>
        <begin position="166"/>
        <end position="247"/>
    </location>
</feature>
<keyword evidence="3" id="KW-0808">Transferase</keyword>
<dbReference type="NCBIfam" id="NF003657">
    <property type="entry name" value="PRK05289.1"/>
    <property type="match status" value="1"/>
</dbReference>
<dbReference type="GO" id="GO:0008780">
    <property type="term" value="F:acyl-[acyl-carrier-protein]-UDP-N-acetylglucosamine O-acyltransferase activity"/>
    <property type="evidence" value="ECO:0007669"/>
    <property type="project" value="InterPro"/>
</dbReference>